<evidence type="ECO:0000313" key="1">
    <source>
        <dbReference type="EMBL" id="RNL68231.1"/>
    </source>
</evidence>
<dbReference type="EMBL" id="RJTM01000208">
    <property type="protein sequence ID" value="RNL68231.1"/>
    <property type="molecule type" value="Genomic_DNA"/>
</dbReference>
<comment type="caution">
    <text evidence="1">The sequence shown here is derived from an EMBL/GenBank/DDBJ whole genome shotgun (WGS) entry which is preliminary data.</text>
</comment>
<evidence type="ECO:0000313" key="2">
    <source>
        <dbReference type="Proteomes" id="UP000267469"/>
    </source>
</evidence>
<gene>
    <name evidence="1" type="ORF">ED312_23305</name>
</gene>
<name>A0A3N0CY52_SINP1</name>
<keyword evidence="2" id="KW-1185">Reference proteome</keyword>
<sequence length="64" mass="7467">MAVFRASMRKQGDHIEAFFVWSKGLDCEVANIRAVVRNFYPGLKNGKIFFFRAANENILYFYTP</sequence>
<proteinExistence type="predicted"/>
<dbReference type="Proteomes" id="UP000267469">
    <property type="component" value="Unassembled WGS sequence"/>
</dbReference>
<organism evidence="1 2">
    <name type="scientific">Sinomicrobium pectinilyticum</name>
    <dbReference type="NCBI Taxonomy" id="1084421"/>
    <lineage>
        <taxon>Bacteria</taxon>
        <taxon>Pseudomonadati</taxon>
        <taxon>Bacteroidota</taxon>
        <taxon>Flavobacteriia</taxon>
        <taxon>Flavobacteriales</taxon>
        <taxon>Flavobacteriaceae</taxon>
        <taxon>Sinomicrobium</taxon>
    </lineage>
</organism>
<reference evidence="1 2" key="1">
    <citation type="submission" date="2018-10" db="EMBL/GenBank/DDBJ databases">
        <title>Sinomicrobium pectinilyticum sp. nov., a pectinase-producing bacterium isolated from alkaline and saline soil, and emended description of the genus Sinomicrobium.</title>
        <authorList>
            <person name="Cheng B."/>
            <person name="Li C."/>
            <person name="Lai Q."/>
            <person name="Du M."/>
            <person name="Shao Z."/>
            <person name="Xu P."/>
            <person name="Yang C."/>
        </authorList>
    </citation>
    <scope>NUCLEOTIDE SEQUENCE [LARGE SCALE GENOMIC DNA]</scope>
    <source>
        <strain evidence="1 2">5DNS001</strain>
    </source>
</reference>
<protein>
    <submittedName>
        <fullName evidence="1">Uncharacterized protein</fullName>
    </submittedName>
</protein>
<dbReference type="AlphaFoldDB" id="A0A3N0CY52"/>
<accession>A0A3N0CY52</accession>